<feature type="transmembrane region" description="Helical" evidence="1">
    <location>
        <begin position="44"/>
        <end position="64"/>
    </location>
</feature>
<organism evidence="2 3">
    <name type="scientific">Kribbella turkmenica</name>
    <dbReference type="NCBI Taxonomy" id="2530375"/>
    <lineage>
        <taxon>Bacteria</taxon>
        <taxon>Bacillati</taxon>
        <taxon>Actinomycetota</taxon>
        <taxon>Actinomycetes</taxon>
        <taxon>Propionibacteriales</taxon>
        <taxon>Kribbellaceae</taxon>
        <taxon>Kribbella</taxon>
    </lineage>
</organism>
<dbReference type="Proteomes" id="UP000295172">
    <property type="component" value="Unassembled WGS sequence"/>
</dbReference>
<dbReference type="EMBL" id="SMKR01000047">
    <property type="protein sequence ID" value="TDD26332.1"/>
    <property type="molecule type" value="Genomic_DNA"/>
</dbReference>
<accession>A0A4R4X7H7</accession>
<protein>
    <submittedName>
        <fullName evidence="2">Uncharacterized protein</fullName>
    </submittedName>
</protein>
<keyword evidence="1" id="KW-1133">Transmembrane helix</keyword>
<proteinExistence type="predicted"/>
<keyword evidence="1" id="KW-0812">Transmembrane</keyword>
<comment type="caution">
    <text evidence="2">The sequence shown here is derived from an EMBL/GenBank/DDBJ whole genome shotgun (WGS) entry which is preliminary data.</text>
</comment>
<dbReference type="AlphaFoldDB" id="A0A4R4X7H7"/>
<keyword evidence="1" id="KW-0472">Membrane</keyword>
<evidence type="ECO:0000313" key="3">
    <source>
        <dbReference type="Proteomes" id="UP000295172"/>
    </source>
</evidence>
<gene>
    <name evidence="2" type="ORF">E1218_13205</name>
</gene>
<sequence length="132" mass="14131">MDNELRVQVLVPREAVQELRQAGDVQVSEPTAVRPDRALADGGFVEFVVIGLVGLAGAVISRLVRLHERNTESGVILDLGTDPPSISYVARVPHGTLIVREPNRPAQVHSLQGKDPVEVQQLFDVLVAAAGG</sequence>
<reference evidence="2 3" key="1">
    <citation type="submission" date="2019-02" db="EMBL/GenBank/DDBJ databases">
        <title>Draft genome sequences of novel Actinobacteria.</title>
        <authorList>
            <person name="Sahin N."/>
            <person name="Ay H."/>
            <person name="Saygin H."/>
        </authorList>
    </citation>
    <scope>NUCLEOTIDE SEQUENCE [LARGE SCALE GENOMIC DNA]</scope>
    <source>
        <strain evidence="2 3">16K104</strain>
    </source>
</reference>
<name>A0A4R4X7H7_9ACTN</name>
<keyword evidence="3" id="KW-1185">Reference proteome</keyword>
<evidence type="ECO:0000256" key="1">
    <source>
        <dbReference type="SAM" id="Phobius"/>
    </source>
</evidence>
<evidence type="ECO:0000313" key="2">
    <source>
        <dbReference type="EMBL" id="TDD26332.1"/>
    </source>
</evidence>
<dbReference type="RefSeq" id="WP_132319781.1">
    <property type="nucleotide sequence ID" value="NZ_SMKR01000047.1"/>
</dbReference>